<evidence type="ECO:0000256" key="5">
    <source>
        <dbReference type="SAM" id="Phobius"/>
    </source>
</evidence>
<evidence type="ECO:0000256" key="1">
    <source>
        <dbReference type="ARBA" id="ARBA00004141"/>
    </source>
</evidence>
<evidence type="ECO:0000256" key="4">
    <source>
        <dbReference type="ARBA" id="ARBA00023136"/>
    </source>
</evidence>
<keyword evidence="4 5" id="KW-0472">Membrane</keyword>
<feature type="transmembrane region" description="Helical" evidence="5">
    <location>
        <begin position="64"/>
        <end position="84"/>
    </location>
</feature>
<dbReference type="VEuPathDB" id="VectorBase:BGLAX_047555"/>
<feature type="transmembrane region" description="Helical" evidence="5">
    <location>
        <begin position="126"/>
        <end position="151"/>
    </location>
</feature>
<dbReference type="PANTHER" id="PTHR13531">
    <property type="entry name" value="GEO07735P1-RELATED-RELATED"/>
    <property type="match status" value="1"/>
</dbReference>
<evidence type="ECO:0000256" key="2">
    <source>
        <dbReference type="ARBA" id="ARBA00022692"/>
    </source>
</evidence>
<dbReference type="VEuPathDB" id="VectorBase:BGLB013527"/>
<dbReference type="RefSeq" id="XP_055888051.1">
    <property type="nucleotide sequence ID" value="XM_056032076.1"/>
</dbReference>
<protein>
    <submittedName>
        <fullName evidence="9 10">Transmembrane protein 216-like</fullName>
    </submittedName>
</protein>
<evidence type="ECO:0000313" key="10">
    <source>
        <dbReference type="RefSeq" id="XP_055888051.1"/>
    </source>
</evidence>
<name>A0A2C9K5I2_BIOGL</name>
<keyword evidence="2 5" id="KW-0812">Transmembrane</keyword>
<feature type="transmembrane region" description="Helical" evidence="5">
    <location>
        <begin position="30"/>
        <end position="52"/>
    </location>
</feature>
<reference evidence="6" key="1">
    <citation type="submission" date="2020-05" db="UniProtKB">
        <authorList>
            <consortium name="EnsemblMetazoa"/>
        </authorList>
    </citation>
    <scope>IDENTIFICATION</scope>
    <source>
        <strain evidence="6">BB02</strain>
    </source>
</reference>
<gene>
    <name evidence="6" type="primary">106052147</name>
    <name evidence="9 10" type="synonym">LOC106052147</name>
</gene>
<keyword evidence="8" id="KW-1185">Reference proteome</keyword>
<dbReference type="GeneID" id="106052147"/>
<dbReference type="Pfam" id="PF09799">
    <property type="entry name" value="Transmemb_17"/>
    <property type="match status" value="1"/>
</dbReference>
<feature type="transmembrane region" description="Helical" evidence="5">
    <location>
        <begin position="96"/>
        <end position="120"/>
    </location>
</feature>
<accession>A0A2C9K5I2</accession>
<evidence type="ECO:0000313" key="9">
    <source>
        <dbReference type="RefSeq" id="XP_013062899.1"/>
    </source>
</evidence>
<dbReference type="PANTHER" id="PTHR13531:SF0">
    <property type="entry name" value="GEO07735P1-RELATED"/>
    <property type="match status" value="1"/>
</dbReference>
<dbReference type="Proteomes" id="UP000076420">
    <property type="component" value="Unassembled WGS sequence"/>
</dbReference>
<comment type="subcellular location">
    <subcellularLocation>
        <location evidence="1">Membrane</location>
        <topology evidence="1">Multi-pass membrane protein</topology>
    </subcellularLocation>
</comment>
<dbReference type="InterPro" id="IPR019184">
    <property type="entry name" value="Uncharacterised_TM-17"/>
</dbReference>
<dbReference type="GO" id="GO:1905515">
    <property type="term" value="P:non-motile cilium assembly"/>
    <property type="evidence" value="ECO:0007669"/>
    <property type="project" value="TreeGrafter"/>
</dbReference>
<proteinExistence type="predicted"/>
<dbReference type="GO" id="GO:0035869">
    <property type="term" value="C:ciliary transition zone"/>
    <property type="evidence" value="ECO:0007669"/>
    <property type="project" value="TreeGrafter"/>
</dbReference>
<dbReference type="RefSeq" id="XP_013062899.1">
    <property type="nucleotide sequence ID" value="XM_013207445.2"/>
</dbReference>
<dbReference type="EnsemblMetazoa" id="BGLB013527-RB">
    <property type="protein sequence ID" value="BGLB013527-PB"/>
    <property type="gene ID" value="BGLB013527"/>
</dbReference>
<dbReference type="OrthoDB" id="262535at2759"/>
<dbReference type="KEGG" id="bgt:106052147"/>
<sequence>MADGQAQTSIAQPNKKGRTQFIRSSLPYQILLYLNGWYFAFFFVCEILLFVFKGETLPYATNVLAAEVILLFLLAIVEALRLFFGKRGNLTEQIMGVLVCVFLSIATIFGVLFFLLWQTYVLRVEIILTAIQLFFIGMEIIFGIISIITFAKGAP</sequence>
<keyword evidence="3 5" id="KW-1133">Transmembrane helix</keyword>
<dbReference type="AlphaFoldDB" id="A0A2C9K5I2"/>
<dbReference type="Proteomes" id="UP001165740">
    <property type="component" value="Chromosome 6"/>
</dbReference>
<dbReference type="EnsemblMetazoa" id="BGLB013527-RC">
    <property type="protein sequence ID" value="BGLB013527-PC"/>
    <property type="gene ID" value="BGLB013527"/>
</dbReference>
<dbReference type="OMA" id="AEILMFV"/>
<evidence type="ECO:0000313" key="8">
    <source>
        <dbReference type="Proteomes" id="UP001165740"/>
    </source>
</evidence>
<evidence type="ECO:0000313" key="6">
    <source>
        <dbReference type="EnsemblMetazoa" id="BGLB013527-PC"/>
    </source>
</evidence>
<evidence type="ECO:0000313" key="7">
    <source>
        <dbReference type="Proteomes" id="UP000076420"/>
    </source>
</evidence>
<evidence type="ECO:0000256" key="3">
    <source>
        <dbReference type="ARBA" id="ARBA00022989"/>
    </source>
</evidence>
<dbReference type="STRING" id="6526.A0A2C9K5I2"/>
<reference evidence="9 10" key="2">
    <citation type="submission" date="2025-04" db="UniProtKB">
        <authorList>
            <consortium name="RefSeq"/>
        </authorList>
    </citation>
    <scope>IDENTIFICATION</scope>
</reference>
<dbReference type="GO" id="GO:0016020">
    <property type="term" value="C:membrane"/>
    <property type="evidence" value="ECO:0007669"/>
    <property type="project" value="UniProtKB-SubCell"/>
</dbReference>
<organism evidence="6 7">
    <name type="scientific">Biomphalaria glabrata</name>
    <name type="common">Bloodfluke planorb</name>
    <name type="synonym">Freshwater snail</name>
    <dbReference type="NCBI Taxonomy" id="6526"/>
    <lineage>
        <taxon>Eukaryota</taxon>
        <taxon>Metazoa</taxon>
        <taxon>Spiralia</taxon>
        <taxon>Lophotrochozoa</taxon>
        <taxon>Mollusca</taxon>
        <taxon>Gastropoda</taxon>
        <taxon>Heterobranchia</taxon>
        <taxon>Euthyneura</taxon>
        <taxon>Panpulmonata</taxon>
        <taxon>Hygrophila</taxon>
        <taxon>Lymnaeoidea</taxon>
        <taxon>Planorbidae</taxon>
        <taxon>Biomphalaria</taxon>
    </lineage>
</organism>